<comment type="caution">
    <text evidence="1">The sequence shown here is derived from an EMBL/GenBank/DDBJ whole genome shotgun (WGS) entry which is preliminary data.</text>
</comment>
<reference evidence="1 2" key="1">
    <citation type="submission" date="2018-06" db="EMBL/GenBank/DDBJ databases">
        <title>Genomic Encyclopedia of Type Strains, Phase III (KMG-III): the genomes of soil and plant-associated and newly described type strains.</title>
        <authorList>
            <person name="Whitman W."/>
        </authorList>
    </citation>
    <scope>NUCLEOTIDE SEQUENCE [LARGE SCALE GENOMIC DNA]</scope>
    <source>
        <strain evidence="1 2">CECT 7022</strain>
    </source>
</reference>
<gene>
    <name evidence="1" type="ORF">DFQ00_102413</name>
</gene>
<dbReference type="Proteomes" id="UP000247790">
    <property type="component" value="Unassembled WGS sequence"/>
</dbReference>
<organism evidence="1 2">
    <name type="scientific">Paenibacillus barcinonensis</name>
    <dbReference type="NCBI Taxonomy" id="198119"/>
    <lineage>
        <taxon>Bacteria</taxon>
        <taxon>Bacillati</taxon>
        <taxon>Bacillota</taxon>
        <taxon>Bacilli</taxon>
        <taxon>Bacillales</taxon>
        <taxon>Paenibacillaceae</taxon>
        <taxon>Paenibacillus</taxon>
    </lineage>
</organism>
<sequence length="31" mass="3500">MSQTKLAIMKSQWARKQALKSKTIVGALILR</sequence>
<protein>
    <submittedName>
        <fullName evidence="1">Uncharacterized protein</fullName>
    </submittedName>
</protein>
<dbReference type="AlphaFoldDB" id="A0A2V4VDL2"/>
<evidence type="ECO:0000313" key="2">
    <source>
        <dbReference type="Proteomes" id="UP000247790"/>
    </source>
</evidence>
<name>A0A2V4VDL2_PAEBA</name>
<evidence type="ECO:0000313" key="1">
    <source>
        <dbReference type="EMBL" id="PYE51618.1"/>
    </source>
</evidence>
<dbReference type="EMBL" id="QJSW01000002">
    <property type="protein sequence ID" value="PYE51618.1"/>
    <property type="molecule type" value="Genomic_DNA"/>
</dbReference>
<accession>A0A2V4VDL2</accession>
<proteinExistence type="predicted"/>